<dbReference type="EMBL" id="JAVXUP010000051">
    <property type="protein sequence ID" value="KAK3040621.1"/>
    <property type="molecule type" value="Genomic_DNA"/>
</dbReference>
<evidence type="ECO:0000313" key="1">
    <source>
        <dbReference type="EMBL" id="KAK3040621.1"/>
    </source>
</evidence>
<evidence type="ECO:0000313" key="2">
    <source>
        <dbReference type="Proteomes" id="UP001188597"/>
    </source>
</evidence>
<accession>A0AA89BQR6</accession>
<dbReference type="AlphaFoldDB" id="A0AA89BQR6"/>
<protein>
    <submittedName>
        <fullName evidence="1">Uncharacterized protein</fullName>
    </submittedName>
</protein>
<comment type="caution">
    <text evidence="1">The sequence shown here is derived from an EMBL/GenBank/DDBJ whole genome shotgun (WGS) entry which is preliminary data.</text>
</comment>
<dbReference type="Proteomes" id="UP001188597">
    <property type="component" value="Unassembled WGS sequence"/>
</dbReference>
<keyword evidence="2" id="KW-1185">Reference proteome</keyword>
<proteinExistence type="predicted"/>
<organism evidence="1 2">
    <name type="scientific">Escallonia herrerae</name>
    <dbReference type="NCBI Taxonomy" id="1293975"/>
    <lineage>
        <taxon>Eukaryota</taxon>
        <taxon>Viridiplantae</taxon>
        <taxon>Streptophyta</taxon>
        <taxon>Embryophyta</taxon>
        <taxon>Tracheophyta</taxon>
        <taxon>Spermatophyta</taxon>
        <taxon>Magnoliopsida</taxon>
        <taxon>eudicotyledons</taxon>
        <taxon>Gunneridae</taxon>
        <taxon>Pentapetalae</taxon>
        <taxon>asterids</taxon>
        <taxon>campanulids</taxon>
        <taxon>Escalloniales</taxon>
        <taxon>Escalloniaceae</taxon>
        <taxon>Escallonia</taxon>
    </lineage>
</organism>
<reference evidence="1" key="1">
    <citation type="submission" date="2022-12" db="EMBL/GenBank/DDBJ databases">
        <title>Draft genome assemblies for two species of Escallonia (Escalloniales).</title>
        <authorList>
            <person name="Chanderbali A."/>
            <person name="Dervinis C."/>
            <person name="Anghel I."/>
            <person name="Soltis D."/>
            <person name="Soltis P."/>
            <person name="Zapata F."/>
        </authorList>
    </citation>
    <scope>NUCLEOTIDE SEQUENCE</scope>
    <source>
        <strain evidence="1">UCBG64.0493</strain>
        <tissue evidence="1">Leaf</tissue>
    </source>
</reference>
<name>A0AA89BQR6_9ASTE</name>
<sequence length="187" mass="21017">SLVSTVSNDEQSLSSSAVLPLPLHGVAGNLWEVEREYWPQPDGEGYLRAWILASIKKGNRRASQMRGGGSWLWWFVTNQIVPLWTRLSMPGFLKPLWLCLFSSDISDIFDIEHFKTTLRADVRVVSSLPCTHLVSTQTIDNQIPFDVSPLWIRARFFKQLNEEGPLVLKGLDSKLSKNSSTGSSEAN</sequence>
<gene>
    <name evidence="1" type="ORF">RJ639_026942</name>
</gene>
<feature type="non-terminal residue" evidence="1">
    <location>
        <position position="187"/>
    </location>
</feature>